<dbReference type="AlphaFoldDB" id="A0AAV2ZWL9"/>
<feature type="coiled-coil region" evidence="7">
    <location>
        <begin position="32"/>
        <end position="59"/>
    </location>
</feature>
<keyword evidence="4" id="KW-0699">rRNA-binding</keyword>
<keyword evidence="10" id="KW-1185">Reference proteome</keyword>
<evidence type="ECO:0000256" key="1">
    <source>
        <dbReference type="ARBA" id="ARBA00004604"/>
    </source>
</evidence>
<gene>
    <name evidence="9" type="ORF">GDO54_016998</name>
</gene>
<proteinExistence type="inferred from homology"/>
<comment type="subcellular location">
    <subcellularLocation>
        <location evidence="1">Nucleus</location>
        <location evidence="1">Nucleolus</location>
    </subcellularLocation>
</comment>
<sequence length="213" mass="24550">MGKRKNRKVSSSRRELVFDEEKRREYLTGFHKRKLQRRKAAVEEIKQKIKVEQKKMKEEVRYAPTIICFQRVFLLCSFEEIDEVERLVTAKTESVLYDHPSHTVTVTTISDLDLSGVGLLPPGIIEVVILQKDENQEESAAKFTAPLPKKAGDPLLSKRICSLTKTLHARSRSKSQKRPPRTMDGKKQPIRPTGRTSKAQRRRQTGKTGRNRE</sequence>
<evidence type="ECO:0000256" key="4">
    <source>
        <dbReference type="ARBA" id="ARBA00022730"/>
    </source>
</evidence>
<dbReference type="Pfam" id="PF09805">
    <property type="entry name" value="Nop25"/>
    <property type="match status" value="1"/>
</dbReference>
<reference evidence="9" key="1">
    <citation type="thesis" date="2020" institute="ProQuest LLC" country="789 East Eisenhower Parkway, Ann Arbor, MI, USA">
        <title>Comparative Genomics and Chromosome Evolution.</title>
        <authorList>
            <person name="Mudd A.B."/>
        </authorList>
    </citation>
    <scope>NUCLEOTIDE SEQUENCE</scope>
    <source>
        <strain evidence="9">1538</strain>
        <tissue evidence="9">Blood</tissue>
    </source>
</reference>
<dbReference type="EMBL" id="DYDO01000009">
    <property type="protein sequence ID" value="DBA18789.1"/>
    <property type="molecule type" value="Genomic_DNA"/>
</dbReference>
<feature type="compositionally biased region" description="Basic residues" evidence="8">
    <location>
        <begin position="167"/>
        <end position="180"/>
    </location>
</feature>
<organism evidence="9 10">
    <name type="scientific">Pyxicephalus adspersus</name>
    <name type="common">African bullfrog</name>
    <dbReference type="NCBI Taxonomy" id="30357"/>
    <lineage>
        <taxon>Eukaryota</taxon>
        <taxon>Metazoa</taxon>
        <taxon>Chordata</taxon>
        <taxon>Craniata</taxon>
        <taxon>Vertebrata</taxon>
        <taxon>Euteleostomi</taxon>
        <taxon>Amphibia</taxon>
        <taxon>Batrachia</taxon>
        <taxon>Anura</taxon>
        <taxon>Neobatrachia</taxon>
        <taxon>Ranoidea</taxon>
        <taxon>Pyxicephalidae</taxon>
        <taxon>Pyxicephalinae</taxon>
        <taxon>Pyxicephalus</taxon>
    </lineage>
</organism>
<evidence type="ECO:0000256" key="6">
    <source>
        <dbReference type="ARBA" id="ARBA00023242"/>
    </source>
</evidence>
<dbReference type="PANTHER" id="PTHR14577:SF0">
    <property type="entry name" value="NUCLEOLAR PROTEIN 12"/>
    <property type="match status" value="1"/>
</dbReference>
<dbReference type="InterPro" id="IPR019186">
    <property type="entry name" value="Nucleolar_protein_12"/>
</dbReference>
<protein>
    <recommendedName>
        <fullName evidence="3">Nucleolar protein 12</fullName>
    </recommendedName>
</protein>
<keyword evidence="4" id="KW-0694">RNA-binding</keyword>
<evidence type="ECO:0000313" key="9">
    <source>
        <dbReference type="EMBL" id="DBA18789.1"/>
    </source>
</evidence>
<dbReference type="GO" id="GO:0019843">
    <property type="term" value="F:rRNA binding"/>
    <property type="evidence" value="ECO:0007669"/>
    <property type="project" value="UniProtKB-KW"/>
</dbReference>
<dbReference type="GO" id="GO:0005730">
    <property type="term" value="C:nucleolus"/>
    <property type="evidence" value="ECO:0007669"/>
    <property type="project" value="UniProtKB-SubCell"/>
</dbReference>
<dbReference type="PANTHER" id="PTHR14577">
    <property type="entry name" value="NUCLEOLAR PROTEIN 12"/>
    <property type="match status" value="1"/>
</dbReference>
<evidence type="ECO:0000256" key="2">
    <source>
        <dbReference type="ARBA" id="ARBA00007175"/>
    </source>
</evidence>
<evidence type="ECO:0000256" key="5">
    <source>
        <dbReference type="ARBA" id="ARBA00023054"/>
    </source>
</evidence>
<evidence type="ECO:0000256" key="8">
    <source>
        <dbReference type="SAM" id="MobiDB-lite"/>
    </source>
</evidence>
<evidence type="ECO:0000256" key="7">
    <source>
        <dbReference type="SAM" id="Coils"/>
    </source>
</evidence>
<dbReference type="Proteomes" id="UP001181693">
    <property type="component" value="Unassembled WGS sequence"/>
</dbReference>
<comment type="similarity">
    <text evidence="2">Belongs to the RRP17 family.</text>
</comment>
<keyword evidence="5 7" id="KW-0175">Coiled coil</keyword>
<accession>A0AAV2ZWL9</accession>
<evidence type="ECO:0000313" key="10">
    <source>
        <dbReference type="Proteomes" id="UP001181693"/>
    </source>
</evidence>
<feature type="region of interest" description="Disordered" evidence="8">
    <location>
        <begin position="164"/>
        <end position="213"/>
    </location>
</feature>
<name>A0AAV2ZWL9_PYXAD</name>
<evidence type="ECO:0000256" key="3">
    <source>
        <dbReference type="ARBA" id="ARBA00015520"/>
    </source>
</evidence>
<comment type="caution">
    <text evidence="9">The sequence shown here is derived from an EMBL/GenBank/DDBJ whole genome shotgun (WGS) entry which is preliminary data.</text>
</comment>
<keyword evidence="6" id="KW-0539">Nucleus</keyword>